<keyword evidence="9" id="KW-0418">Kinase</keyword>
<evidence type="ECO:0000256" key="5">
    <source>
        <dbReference type="ARBA" id="ARBA00022553"/>
    </source>
</evidence>
<dbReference type="Gene3D" id="3.30.565.10">
    <property type="entry name" value="Histidine kinase-like ATPase, C-terminal domain"/>
    <property type="match status" value="1"/>
</dbReference>
<dbReference type="SUPFAM" id="SSF47226">
    <property type="entry name" value="Histidine-containing phosphotransfer domain, HPT domain"/>
    <property type="match status" value="1"/>
</dbReference>
<evidence type="ECO:0000313" key="21">
    <source>
        <dbReference type="EMBL" id="MFC6035487.1"/>
    </source>
</evidence>
<evidence type="ECO:0000259" key="18">
    <source>
        <dbReference type="PROSITE" id="PS50110"/>
    </source>
</evidence>
<evidence type="ECO:0000256" key="15">
    <source>
        <dbReference type="PROSITE-ProRule" id="PRU00169"/>
    </source>
</evidence>
<evidence type="ECO:0000256" key="8">
    <source>
        <dbReference type="ARBA" id="ARBA00022741"/>
    </source>
</evidence>
<evidence type="ECO:0000256" key="14">
    <source>
        <dbReference type="PROSITE-ProRule" id="PRU00110"/>
    </source>
</evidence>
<evidence type="ECO:0000256" key="11">
    <source>
        <dbReference type="ARBA" id="ARBA00022989"/>
    </source>
</evidence>
<dbReference type="SUPFAM" id="SSF47384">
    <property type="entry name" value="Homodimeric domain of signal transducing histidine kinase"/>
    <property type="match status" value="1"/>
</dbReference>
<dbReference type="CDD" id="cd17546">
    <property type="entry name" value="REC_hyHK_CKI1_RcsC-like"/>
    <property type="match status" value="1"/>
</dbReference>
<dbReference type="SMART" id="SM00388">
    <property type="entry name" value="HisKA"/>
    <property type="match status" value="1"/>
</dbReference>
<keyword evidence="10 21" id="KW-0067">ATP-binding</keyword>
<dbReference type="InterPro" id="IPR003661">
    <property type="entry name" value="HisK_dim/P_dom"/>
</dbReference>
<feature type="domain" description="Response regulatory" evidence="18">
    <location>
        <begin position="653"/>
        <end position="771"/>
    </location>
</feature>
<protein>
    <recommendedName>
        <fullName evidence="3">histidine kinase</fullName>
        <ecNumber evidence="3">2.7.13.3</ecNumber>
    </recommendedName>
</protein>
<evidence type="ECO:0000259" key="19">
    <source>
        <dbReference type="PROSITE" id="PS50885"/>
    </source>
</evidence>
<dbReference type="InterPro" id="IPR003660">
    <property type="entry name" value="HAMP_dom"/>
</dbReference>
<name>A0ABW1KY29_9PROT</name>
<comment type="catalytic activity">
    <reaction evidence="1">
        <text>ATP + protein L-histidine = ADP + protein N-phospho-L-histidine.</text>
        <dbReference type="EC" id="2.7.13.3"/>
    </reaction>
</comment>
<evidence type="ECO:0000256" key="7">
    <source>
        <dbReference type="ARBA" id="ARBA00022692"/>
    </source>
</evidence>
<dbReference type="GO" id="GO:0005524">
    <property type="term" value="F:ATP binding"/>
    <property type="evidence" value="ECO:0007669"/>
    <property type="project" value="UniProtKB-KW"/>
</dbReference>
<evidence type="ECO:0000259" key="17">
    <source>
        <dbReference type="PROSITE" id="PS50109"/>
    </source>
</evidence>
<dbReference type="PROSITE" id="PS50109">
    <property type="entry name" value="HIS_KIN"/>
    <property type="match status" value="1"/>
</dbReference>
<dbReference type="SMART" id="SM00448">
    <property type="entry name" value="REC"/>
    <property type="match status" value="1"/>
</dbReference>
<evidence type="ECO:0000256" key="3">
    <source>
        <dbReference type="ARBA" id="ARBA00012438"/>
    </source>
</evidence>
<dbReference type="InterPro" id="IPR001789">
    <property type="entry name" value="Sig_transdc_resp-reg_receiver"/>
</dbReference>
<evidence type="ECO:0000256" key="1">
    <source>
        <dbReference type="ARBA" id="ARBA00000085"/>
    </source>
</evidence>
<dbReference type="InterPro" id="IPR003594">
    <property type="entry name" value="HATPase_dom"/>
</dbReference>
<dbReference type="SMART" id="SM00387">
    <property type="entry name" value="HATPase_c"/>
    <property type="match status" value="1"/>
</dbReference>
<sequence>MPKRKQTLRSRLTTLVIVAIFGAVAIATASSVLREMNQFGAGKRAELYASASIFATAISETVYTQDKMATLNALRAISYIPSIEYVRVNLSDEVTFVELGSATTIHNDGLKLFEENTALGMLTSRSATATVPIIRGGETIAYLTLHANTNSLSERIGQLLYDAFVAAAFAGGIGILIALKMQRTITQPILSLSKVMSRVRESGDFSMRAKQVEDEEISQLVDTFNTMLDHIQERDSKLLTHQRTLEKTVDVRTQEMRKAKESAEAANMAKSDFLATMSHEIRTPMNGMLAMADLLSKAKLAPRHKRYAEVIAKSGQSLLAIINDILDFSKIEAGRLDLETIAVRPADILDDVVSLFWERAASSNIDLAAYVAANTPEVVEGDPVRISQVLSNLVNNALKFTEEGHVVVSVSLKAGHDEAASGEGVLEFSVSDTGVGIAKEKQSAIFEAFAQADQTTTRRYGGTGLGLAICRKLVEAMQGDIGLTSKPGKGSRFFFSMKTKLLSPPPFIRKAEGEKRAVVAIDGDATPKMLALYLRESGVIPHIVEKGADFGAHIACADMIFASPAFYHVYQQTISEGKAQWIPARICVCELGDTAPDELVENGVVEDILLAPLSRKEVMAQIGRIFDDTLRGKAALVNTESAGAGHLVFKGQHVLAADDSAVNREVVQEALSRLNLQVTLAGNGKEALALAQQQEFDLVLMDCSMPEMDGFEATMALRAFEKHKGRMRTPVIALTAHVAGKEDDWRGAGMDDYLTKPFTLDSLSAVIANYLERGADKEEVTAPINMAESTHNADAAAAIAVQSELAFDRTVLDQIAAMQTSGVNLPVRALRLFEEHSRDGLRTLGAYLKTGDKEQIARAAHALKSMSVNVGARALGEACAAVEHAAREGASSKELVALCKTTANIYREALRDLPAAINLYQKIAA</sequence>
<accession>A0ABW1KY29</accession>
<evidence type="ECO:0000256" key="2">
    <source>
        <dbReference type="ARBA" id="ARBA00004651"/>
    </source>
</evidence>
<dbReference type="Pfam" id="PF00512">
    <property type="entry name" value="HisKA"/>
    <property type="match status" value="1"/>
</dbReference>
<dbReference type="InterPro" id="IPR036641">
    <property type="entry name" value="HPT_dom_sf"/>
</dbReference>
<feature type="domain" description="HAMP" evidence="19">
    <location>
        <begin position="183"/>
        <end position="236"/>
    </location>
</feature>
<evidence type="ECO:0000256" key="13">
    <source>
        <dbReference type="ARBA" id="ARBA00023136"/>
    </source>
</evidence>
<dbReference type="SUPFAM" id="SSF52172">
    <property type="entry name" value="CheY-like"/>
    <property type="match status" value="1"/>
</dbReference>
<dbReference type="Pfam" id="PF01627">
    <property type="entry name" value="Hpt"/>
    <property type="match status" value="1"/>
</dbReference>
<evidence type="ECO:0000256" key="4">
    <source>
        <dbReference type="ARBA" id="ARBA00022475"/>
    </source>
</evidence>
<keyword evidence="6" id="KW-0808">Transferase</keyword>
<evidence type="ECO:0000259" key="20">
    <source>
        <dbReference type="PROSITE" id="PS50894"/>
    </source>
</evidence>
<dbReference type="InterPro" id="IPR036890">
    <property type="entry name" value="HATPase_C_sf"/>
</dbReference>
<dbReference type="EMBL" id="JBHPON010000001">
    <property type="protein sequence ID" value="MFC6035487.1"/>
    <property type="molecule type" value="Genomic_DNA"/>
</dbReference>
<dbReference type="InterPro" id="IPR036097">
    <property type="entry name" value="HisK_dim/P_sf"/>
</dbReference>
<keyword evidence="5 15" id="KW-0597">Phosphoprotein</keyword>
<evidence type="ECO:0000256" key="6">
    <source>
        <dbReference type="ARBA" id="ARBA00022679"/>
    </source>
</evidence>
<dbReference type="PROSITE" id="PS50894">
    <property type="entry name" value="HPT"/>
    <property type="match status" value="1"/>
</dbReference>
<feature type="domain" description="Histidine kinase" evidence="17">
    <location>
        <begin position="276"/>
        <end position="501"/>
    </location>
</feature>
<feature type="domain" description="HPt" evidence="20">
    <location>
        <begin position="822"/>
        <end position="920"/>
    </location>
</feature>
<comment type="caution">
    <text evidence="21">The sequence shown here is derived from an EMBL/GenBank/DDBJ whole genome shotgun (WGS) entry which is preliminary data.</text>
</comment>
<dbReference type="PRINTS" id="PR00344">
    <property type="entry name" value="BCTRLSENSOR"/>
</dbReference>
<keyword evidence="7 16" id="KW-0812">Transmembrane</keyword>
<dbReference type="SMART" id="SM00304">
    <property type="entry name" value="HAMP"/>
    <property type="match status" value="1"/>
</dbReference>
<dbReference type="CDD" id="cd00082">
    <property type="entry name" value="HisKA"/>
    <property type="match status" value="1"/>
</dbReference>
<dbReference type="SUPFAM" id="SSF55874">
    <property type="entry name" value="ATPase domain of HSP90 chaperone/DNA topoisomerase II/histidine kinase"/>
    <property type="match status" value="1"/>
</dbReference>
<keyword evidence="13 16" id="KW-0472">Membrane</keyword>
<keyword evidence="12" id="KW-0902">Two-component regulatory system</keyword>
<dbReference type="InterPro" id="IPR008207">
    <property type="entry name" value="Sig_transdc_His_kin_Hpt_dom"/>
</dbReference>
<reference evidence="21 22" key="1">
    <citation type="submission" date="2024-09" db="EMBL/GenBank/DDBJ databases">
        <authorList>
            <person name="Zhang Z.-H."/>
        </authorList>
    </citation>
    <scope>NUCLEOTIDE SEQUENCE [LARGE SCALE GENOMIC DNA]</scope>
    <source>
        <strain evidence="21 22">HHTR114</strain>
    </source>
</reference>
<dbReference type="PROSITE" id="PS50885">
    <property type="entry name" value="HAMP"/>
    <property type="match status" value="1"/>
</dbReference>
<dbReference type="Gene3D" id="1.20.120.160">
    <property type="entry name" value="HPT domain"/>
    <property type="match status" value="1"/>
</dbReference>
<feature type="transmembrane region" description="Helical" evidence="16">
    <location>
        <begin position="12"/>
        <end position="33"/>
    </location>
</feature>
<dbReference type="CDD" id="cd16922">
    <property type="entry name" value="HATPase_EvgS-ArcB-TorS-like"/>
    <property type="match status" value="1"/>
</dbReference>
<evidence type="ECO:0000313" key="22">
    <source>
        <dbReference type="Proteomes" id="UP001596116"/>
    </source>
</evidence>
<dbReference type="Gene3D" id="1.10.287.130">
    <property type="match status" value="1"/>
</dbReference>
<dbReference type="Pfam" id="PF02518">
    <property type="entry name" value="HATPase_c"/>
    <property type="match status" value="1"/>
</dbReference>
<evidence type="ECO:0000256" key="12">
    <source>
        <dbReference type="ARBA" id="ARBA00023012"/>
    </source>
</evidence>
<dbReference type="RefSeq" id="WP_379879193.1">
    <property type="nucleotide sequence ID" value="NZ_JBHPON010000001.1"/>
</dbReference>
<feature type="modified residue" description="Phosphohistidine" evidence="14">
    <location>
        <position position="861"/>
    </location>
</feature>
<dbReference type="InterPro" id="IPR005467">
    <property type="entry name" value="His_kinase_dom"/>
</dbReference>
<keyword evidence="4" id="KW-1003">Cell membrane</keyword>
<dbReference type="Gene3D" id="6.10.340.10">
    <property type="match status" value="1"/>
</dbReference>
<evidence type="ECO:0000256" key="16">
    <source>
        <dbReference type="SAM" id="Phobius"/>
    </source>
</evidence>
<dbReference type="Proteomes" id="UP001596116">
    <property type="component" value="Unassembled WGS sequence"/>
</dbReference>
<evidence type="ECO:0000256" key="10">
    <source>
        <dbReference type="ARBA" id="ARBA00022840"/>
    </source>
</evidence>
<dbReference type="Gene3D" id="3.40.50.2300">
    <property type="match status" value="1"/>
</dbReference>
<dbReference type="InterPro" id="IPR004358">
    <property type="entry name" value="Sig_transdc_His_kin-like_C"/>
</dbReference>
<dbReference type="EC" id="2.7.13.3" evidence="3"/>
<dbReference type="Pfam" id="PF00672">
    <property type="entry name" value="HAMP"/>
    <property type="match status" value="1"/>
</dbReference>
<dbReference type="PANTHER" id="PTHR45339:SF1">
    <property type="entry name" value="HYBRID SIGNAL TRANSDUCTION HISTIDINE KINASE J"/>
    <property type="match status" value="1"/>
</dbReference>
<proteinExistence type="predicted"/>
<dbReference type="Pfam" id="PF00072">
    <property type="entry name" value="Response_reg"/>
    <property type="match status" value="1"/>
</dbReference>
<dbReference type="CDD" id="cd06225">
    <property type="entry name" value="HAMP"/>
    <property type="match status" value="1"/>
</dbReference>
<gene>
    <name evidence="21" type="ORF">ACFMB1_08035</name>
</gene>
<dbReference type="SUPFAM" id="SSF158472">
    <property type="entry name" value="HAMP domain-like"/>
    <property type="match status" value="1"/>
</dbReference>
<dbReference type="PANTHER" id="PTHR45339">
    <property type="entry name" value="HYBRID SIGNAL TRANSDUCTION HISTIDINE KINASE J"/>
    <property type="match status" value="1"/>
</dbReference>
<keyword evidence="11 16" id="KW-1133">Transmembrane helix</keyword>
<evidence type="ECO:0000256" key="9">
    <source>
        <dbReference type="ARBA" id="ARBA00022777"/>
    </source>
</evidence>
<dbReference type="InterPro" id="IPR011006">
    <property type="entry name" value="CheY-like_superfamily"/>
</dbReference>
<dbReference type="PROSITE" id="PS50110">
    <property type="entry name" value="RESPONSE_REGULATORY"/>
    <property type="match status" value="1"/>
</dbReference>
<keyword evidence="22" id="KW-1185">Reference proteome</keyword>
<comment type="subcellular location">
    <subcellularLocation>
        <location evidence="2">Cell membrane</location>
        <topology evidence="2">Multi-pass membrane protein</topology>
    </subcellularLocation>
</comment>
<feature type="modified residue" description="4-aspartylphosphate" evidence="15">
    <location>
        <position position="702"/>
    </location>
</feature>
<keyword evidence="8" id="KW-0547">Nucleotide-binding</keyword>
<organism evidence="21 22">
    <name type="scientific">Hyphococcus aureus</name>
    <dbReference type="NCBI Taxonomy" id="2666033"/>
    <lineage>
        <taxon>Bacteria</taxon>
        <taxon>Pseudomonadati</taxon>
        <taxon>Pseudomonadota</taxon>
        <taxon>Alphaproteobacteria</taxon>
        <taxon>Parvularculales</taxon>
        <taxon>Parvularculaceae</taxon>
        <taxon>Hyphococcus</taxon>
    </lineage>
</organism>